<comment type="caution">
    <text evidence="1">The sequence shown here is derived from an EMBL/GenBank/DDBJ whole genome shotgun (WGS) entry which is preliminary data.</text>
</comment>
<evidence type="ECO:0008006" key="3">
    <source>
        <dbReference type="Google" id="ProtNLM"/>
    </source>
</evidence>
<evidence type="ECO:0000313" key="1">
    <source>
        <dbReference type="EMBL" id="MBB5538707.1"/>
    </source>
</evidence>
<protein>
    <recommendedName>
        <fullName evidence="3">Integrase</fullName>
    </recommendedName>
</protein>
<evidence type="ECO:0000313" key="2">
    <source>
        <dbReference type="Proteomes" id="UP000585507"/>
    </source>
</evidence>
<dbReference type="EMBL" id="JACHBK010000015">
    <property type="protein sequence ID" value="MBB5538707.1"/>
    <property type="molecule type" value="Genomic_DNA"/>
</dbReference>
<keyword evidence="2" id="KW-1185">Reference proteome</keyword>
<name>A0A7W8UHH6_9HYPH</name>
<gene>
    <name evidence="1" type="ORF">GGD55_005447</name>
</gene>
<dbReference type="Proteomes" id="UP000585507">
    <property type="component" value="Unassembled WGS sequence"/>
</dbReference>
<accession>A0A7W8UHH6</accession>
<sequence length="123" mass="13249">MLPIDRRDQFPELLTDQDVETLKHLVNGGMGKNTLRAFASDLAYIEAWALSATGATLPWPAPEALLLKFVAHHLWDPAKREVDSDHGMPADVDQTLRAAGLLKATGPHASGARCAGGCPIGRR</sequence>
<organism evidence="1 2">
    <name type="scientific">Rhizobium giardinii</name>
    <dbReference type="NCBI Taxonomy" id="56731"/>
    <lineage>
        <taxon>Bacteria</taxon>
        <taxon>Pseudomonadati</taxon>
        <taxon>Pseudomonadota</taxon>
        <taxon>Alphaproteobacteria</taxon>
        <taxon>Hyphomicrobiales</taxon>
        <taxon>Rhizobiaceae</taxon>
        <taxon>Rhizobium/Agrobacterium group</taxon>
        <taxon>Rhizobium</taxon>
    </lineage>
</organism>
<proteinExistence type="predicted"/>
<dbReference type="AlphaFoldDB" id="A0A7W8UHH6"/>
<reference evidence="1 2" key="1">
    <citation type="submission" date="2020-08" db="EMBL/GenBank/DDBJ databases">
        <title>Genomic Encyclopedia of Type Strains, Phase IV (KMG-V): Genome sequencing to study the core and pangenomes of soil and plant-associated prokaryotes.</title>
        <authorList>
            <person name="Whitman W."/>
        </authorList>
    </citation>
    <scope>NUCLEOTIDE SEQUENCE [LARGE SCALE GENOMIC DNA]</scope>
    <source>
        <strain evidence="1 2">SEMIA 4084</strain>
    </source>
</reference>